<evidence type="ECO:0000259" key="1">
    <source>
        <dbReference type="PROSITE" id="PS51832"/>
    </source>
</evidence>
<proteinExistence type="predicted"/>
<dbReference type="EMBL" id="UOGH01000089">
    <property type="protein sequence ID" value="VAX28517.1"/>
    <property type="molecule type" value="Genomic_DNA"/>
</dbReference>
<dbReference type="AlphaFoldDB" id="A0A3B1DIS1"/>
<dbReference type="SMART" id="SM00471">
    <property type="entry name" value="HDc"/>
    <property type="match status" value="1"/>
</dbReference>
<protein>
    <recommendedName>
        <fullName evidence="1">HD-GYP domain-containing protein</fullName>
    </recommendedName>
</protein>
<organism evidence="2">
    <name type="scientific">hydrothermal vent metagenome</name>
    <dbReference type="NCBI Taxonomy" id="652676"/>
    <lineage>
        <taxon>unclassified sequences</taxon>
        <taxon>metagenomes</taxon>
        <taxon>ecological metagenomes</taxon>
    </lineage>
</organism>
<accession>A0A3B1DIS1</accession>
<evidence type="ECO:0000313" key="2">
    <source>
        <dbReference type="EMBL" id="VAX28517.1"/>
    </source>
</evidence>
<dbReference type="CDD" id="cd00077">
    <property type="entry name" value="HDc"/>
    <property type="match status" value="1"/>
</dbReference>
<dbReference type="Gene3D" id="1.10.3210.10">
    <property type="entry name" value="Hypothetical protein af1432"/>
    <property type="match status" value="1"/>
</dbReference>
<dbReference type="PANTHER" id="PTHR43155">
    <property type="entry name" value="CYCLIC DI-GMP PHOSPHODIESTERASE PA4108-RELATED"/>
    <property type="match status" value="1"/>
</dbReference>
<dbReference type="PROSITE" id="PS51832">
    <property type="entry name" value="HD_GYP"/>
    <property type="match status" value="1"/>
</dbReference>
<dbReference type="InterPro" id="IPR037522">
    <property type="entry name" value="HD_GYP_dom"/>
</dbReference>
<reference evidence="2" key="1">
    <citation type="submission" date="2018-06" db="EMBL/GenBank/DDBJ databases">
        <authorList>
            <person name="Zhirakovskaya E."/>
        </authorList>
    </citation>
    <scope>NUCLEOTIDE SEQUENCE</scope>
</reference>
<dbReference type="SUPFAM" id="SSF109604">
    <property type="entry name" value="HD-domain/PDEase-like"/>
    <property type="match status" value="1"/>
</dbReference>
<gene>
    <name evidence="2" type="ORF">MNBD_NITROSPIRAE02-1129</name>
</gene>
<dbReference type="PANTHER" id="PTHR43155:SF2">
    <property type="entry name" value="CYCLIC DI-GMP PHOSPHODIESTERASE PA4108"/>
    <property type="match status" value="1"/>
</dbReference>
<dbReference type="Pfam" id="PF13487">
    <property type="entry name" value="HD_5"/>
    <property type="match status" value="1"/>
</dbReference>
<sequence>MKKTEVDLKVAGKTIINQLGVVLRTGHFHDIDNVAVIDAIEKFLNLLTPLTEAEGSLRIDLIGEFFYINDSRVRYPLEYLLNFDYLLREFQKRELGTVIFEPLLHTDDLKAFLKVFINATYSSTPYEAMKASLENTQNIRIDKLKKIKEDGNIDQRKIVKKTYFNAVYFTKGVMTKLRAGEKVNMKVAKRVVESMVDLILSEEQLLIGMTAIKDYDEYTYHHSVNVSVLSIAIGQKIGLSSKALTELGLVALFHDIGKMEIPKEILNKPTAFTEEEWRVIKRHPYWGARTILKLKGIDKTSIRSAVVAFEHHLNYDYSGYPKVRNPIRLDFYTRVLTIADQYDAMTSSRVYARVPLAPDRALSIIMERAGSQLDPILSKFFVNMIGIYPVGSLVLLDTREMGLVYECNPLFADRPRVMIIVDSAGRKTKGFITDLTEKDSAGKYLKSIVRTLDPNKYRINLAEYLL</sequence>
<feature type="domain" description="HD-GYP" evidence="1">
    <location>
        <begin position="197"/>
        <end position="397"/>
    </location>
</feature>
<name>A0A3B1DIS1_9ZZZZ</name>
<dbReference type="InterPro" id="IPR003607">
    <property type="entry name" value="HD/PDEase_dom"/>
</dbReference>